<dbReference type="SMART" id="SM00954">
    <property type="entry name" value="RelA_SpoT"/>
    <property type="match status" value="1"/>
</dbReference>
<dbReference type="PANTHER" id="PTHR41773">
    <property type="entry name" value="GTP PYROPHOSPHATASE-RELATED"/>
    <property type="match status" value="1"/>
</dbReference>
<name>A0A7Y4IKV1_MYXXA</name>
<proteinExistence type="predicted"/>
<dbReference type="Proteomes" id="UP000533080">
    <property type="component" value="Unassembled WGS sequence"/>
</dbReference>
<dbReference type="SUPFAM" id="SSF81301">
    <property type="entry name" value="Nucleotidyltransferase"/>
    <property type="match status" value="1"/>
</dbReference>
<protein>
    <submittedName>
        <fullName evidence="2">GTP pyrophosphokinase</fullName>
    </submittedName>
</protein>
<accession>A0A7Y4IKV1</accession>
<keyword evidence="2" id="KW-0418">Kinase</keyword>
<dbReference type="EMBL" id="JABFNT010000078">
    <property type="protein sequence ID" value="NOJ81168.1"/>
    <property type="molecule type" value="Genomic_DNA"/>
</dbReference>
<dbReference type="AlphaFoldDB" id="A0A7Y4IKV1"/>
<dbReference type="PANTHER" id="PTHR41773:SF1">
    <property type="entry name" value="RELA_SPOT DOMAIN-CONTAINING PROTEIN"/>
    <property type="match status" value="1"/>
</dbReference>
<feature type="domain" description="RelA/SpoT" evidence="1">
    <location>
        <begin position="71"/>
        <end position="212"/>
    </location>
</feature>
<comment type="caution">
    <text evidence="2">The sequence shown here is derived from an EMBL/GenBank/DDBJ whole genome shotgun (WGS) entry which is preliminary data.</text>
</comment>
<evidence type="ECO:0000259" key="1">
    <source>
        <dbReference type="SMART" id="SM00954"/>
    </source>
</evidence>
<dbReference type="GO" id="GO:0015969">
    <property type="term" value="P:guanosine tetraphosphate metabolic process"/>
    <property type="evidence" value="ECO:0007669"/>
    <property type="project" value="InterPro"/>
</dbReference>
<dbReference type="Gene3D" id="3.30.460.10">
    <property type="entry name" value="Beta Polymerase, domain 2"/>
    <property type="match status" value="1"/>
</dbReference>
<organism evidence="2 3">
    <name type="scientific">Myxococcus xanthus</name>
    <dbReference type="NCBI Taxonomy" id="34"/>
    <lineage>
        <taxon>Bacteria</taxon>
        <taxon>Pseudomonadati</taxon>
        <taxon>Myxococcota</taxon>
        <taxon>Myxococcia</taxon>
        <taxon>Myxococcales</taxon>
        <taxon>Cystobacterineae</taxon>
        <taxon>Myxococcaceae</taxon>
        <taxon>Myxococcus</taxon>
    </lineage>
</organism>
<dbReference type="Pfam" id="PF04607">
    <property type="entry name" value="RelA_SpoT"/>
    <property type="match status" value="1"/>
</dbReference>
<evidence type="ECO:0000313" key="2">
    <source>
        <dbReference type="EMBL" id="NOJ81168.1"/>
    </source>
</evidence>
<reference evidence="2 3" key="1">
    <citation type="submission" date="2020-05" db="EMBL/GenBank/DDBJ databases">
        <authorList>
            <person name="Whitworth D."/>
        </authorList>
    </citation>
    <scope>NUCLEOTIDE SEQUENCE [LARGE SCALE GENOMIC DNA]</scope>
    <source>
        <strain evidence="2 3">AM005</strain>
    </source>
</reference>
<dbReference type="CDD" id="cd05399">
    <property type="entry name" value="NT_Rel-Spo_like"/>
    <property type="match status" value="1"/>
</dbReference>
<dbReference type="GO" id="GO:0016301">
    <property type="term" value="F:kinase activity"/>
    <property type="evidence" value="ECO:0007669"/>
    <property type="project" value="UniProtKB-KW"/>
</dbReference>
<evidence type="ECO:0000313" key="3">
    <source>
        <dbReference type="Proteomes" id="UP000533080"/>
    </source>
</evidence>
<dbReference type="InterPro" id="IPR007685">
    <property type="entry name" value="RelA_SpoT"/>
</dbReference>
<sequence length="338" mass="37819">MITFKGQLGPQAEFLKKYSISAEKFSQSRLGWDVLSDIFSDYVIKRPQLQPTLNYVREQLGAAAGVHSIKARLKEPEHLIEKIIRKSIDNPDLVFSKDSYRSLVTDLVGIRVLHLFKADWAPVHDFIASQWSLAESPEAKVREGDNPDFIAKFEQRGCKVKKTSAGYRSVHYVIESSPSRERLLVEIQVRTIFEEGWSEVDHLVRYPYGTVSPIVGSFLDVFNRLAGGADEMASFIKALSGEIQELSSKHELAAKQLGKTIDELKIASAEKIKLQTELSALRPSAGEVIGYNANQWLNEMILMLRDDGQNSRLGNEAAGLLGNGLDRIKPPKPRKVGK</sequence>
<keyword evidence="2" id="KW-0808">Transferase</keyword>
<gene>
    <name evidence="2" type="ORF">HNV28_23055</name>
</gene>
<dbReference type="InterPro" id="IPR043519">
    <property type="entry name" value="NT_sf"/>
</dbReference>